<proteinExistence type="predicted"/>
<evidence type="ECO:0000256" key="5">
    <source>
        <dbReference type="ARBA" id="ARBA00023136"/>
    </source>
</evidence>
<feature type="non-terminal residue" evidence="8">
    <location>
        <position position="1"/>
    </location>
</feature>
<evidence type="ECO:0000259" key="7">
    <source>
        <dbReference type="Pfam" id="PF00892"/>
    </source>
</evidence>
<feature type="transmembrane region" description="Helical" evidence="6">
    <location>
        <begin position="54"/>
        <end position="74"/>
    </location>
</feature>
<dbReference type="InterPro" id="IPR050638">
    <property type="entry name" value="AA-Vitamin_Transporters"/>
</dbReference>
<evidence type="ECO:0000256" key="1">
    <source>
        <dbReference type="ARBA" id="ARBA00004651"/>
    </source>
</evidence>
<feature type="transmembrane region" description="Helical" evidence="6">
    <location>
        <begin position="81"/>
        <end position="99"/>
    </location>
</feature>
<protein>
    <recommendedName>
        <fullName evidence="7">EamA domain-containing protein</fullName>
    </recommendedName>
</protein>
<comment type="subcellular location">
    <subcellularLocation>
        <location evidence="1">Cell membrane</location>
        <topology evidence="1">Multi-pass membrane protein</topology>
    </subcellularLocation>
</comment>
<feature type="transmembrane region" description="Helical" evidence="6">
    <location>
        <begin position="229"/>
        <end position="245"/>
    </location>
</feature>
<evidence type="ECO:0000256" key="4">
    <source>
        <dbReference type="ARBA" id="ARBA00022989"/>
    </source>
</evidence>
<dbReference type="PANTHER" id="PTHR32322">
    <property type="entry name" value="INNER MEMBRANE TRANSPORTER"/>
    <property type="match status" value="1"/>
</dbReference>
<organism evidence="8">
    <name type="scientific">marine sediment metagenome</name>
    <dbReference type="NCBI Taxonomy" id="412755"/>
    <lineage>
        <taxon>unclassified sequences</taxon>
        <taxon>metagenomes</taxon>
        <taxon>ecological metagenomes</taxon>
    </lineage>
</organism>
<dbReference type="PANTHER" id="PTHR32322:SF18">
    <property type="entry name" value="S-ADENOSYLMETHIONINE_S-ADENOSYLHOMOCYSTEINE TRANSPORTER"/>
    <property type="match status" value="1"/>
</dbReference>
<reference evidence="8" key="1">
    <citation type="journal article" date="2014" name="Front. Microbiol.">
        <title>High frequency of phylogenetically diverse reductive dehalogenase-homologous genes in deep subseafloor sedimentary metagenomes.</title>
        <authorList>
            <person name="Kawai M."/>
            <person name="Futagami T."/>
            <person name="Toyoda A."/>
            <person name="Takaki Y."/>
            <person name="Nishi S."/>
            <person name="Hori S."/>
            <person name="Arai W."/>
            <person name="Tsubouchi T."/>
            <person name="Morono Y."/>
            <person name="Uchiyama I."/>
            <person name="Ito T."/>
            <person name="Fujiyama A."/>
            <person name="Inagaki F."/>
            <person name="Takami H."/>
        </authorList>
    </citation>
    <scope>NUCLEOTIDE SEQUENCE</scope>
    <source>
        <strain evidence="8">Expedition CK06-06</strain>
    </source>
</reference>
<feature type="transmembrane region" description="Helical" evidence="6">
    <location>
        <begin position="142"/>
        <end position="160"/>
    </location>
</feature>
<dbReference type="GO" id="GO:0005886">
    <property type="term" value="C:plasma membrane"/>
    <property type="evidence" value="ECO:0007669"/>
    <property type="project" value="UniProtKB-SubCell"/>
</dbReference>
<dbReference type="Pfam" id="PF00892">
    <property type="entry name" value="EamA"/>
    <property type="match status" value="2"/>
</dbReference>
<dbReference type="EMBL" id="BART01028647">
    <property type="protein sequence ID" value="GAG91793.1"/>
    <property type="molecule type" value="Genomic_DNA"/>
</dbReference>
<keyword evidence="3 6" id="KW-0812">Transmembrane</keyword>
<evidence type="ECO:0000256" key="2">
    <source>
        <dbReference type="ARBA" id="ARBA00022475"/>
    </source>
</evidence>
<keyword evidence="5 6" id="KW-0472">Membrane</keyword>
<feature type="transmembrane region" description="Helical" evidence="6">
    <location>
        <begin position="111"/>
        <end position="130"/>
    </location>
</feature>
<feature type="transmembrane region" description="Helical" evidence="6">
    <location>
        <begin position="204"/>
        <end position="223"/>
    </location>
</feature>
<dbReference type="InterPro" id="IPR000620">
    <property type="entry name" value="EamA_dom"/>
</dbReference>
<dbReference type="AlphaFoldDB" id="X1C5W1"/>
<dbReference type="SUPFAM" id="SSF103481">
    <property type="entry name" value="Multidrug resistance efflux transporter EmrE"/>
    <property type="match status" value="2"/>
</dbReference>
<name>X1C5W1_9ZZZZ</name>
<feature type="transmembrane region" description="Helical" evidence="6">
    <location>
        <begin position="25"/>
        <end position="42"/>
    </location>
</feature>
<gene>
    <name evidence="8" type="ORF">S01H4_50454</name>
</gene>
<evidence type="ECO:0000313" key="8">
    <source>
        <dbReference type="EMBL" id="GAG91793.1"/>
    </source>
</evidence>
<feature type="domain" description="EamA" evidence="7">
    <location>
        <begin position="24"/>
        <end position="97"/>
    </location>
</feature>
<dbReference type="InterPro" id="IPR037185">
    <property type="entry name" value="EmrE-like"/>
</dbReference>
<evidence type="ECO:0000256" key="6">
    <source>
        <dbReference type="SAM" id="Phobius"/>
    </source>
</evidence>
<evidence type="ECO:0000256" key="3">
    <source>
        <dbReference type="ARBA" id="ARBA00022692"/>
    </source>
</evidence>
<feature type="domain" description="EamA" evidence="7">
    <location>
        <begin position="112"/>
        <end position="245"/>
    </location>
</feature>
<accession>X1C5W1</accession>
<comment type="caution">
    <text evidence="8">The sequence shown here is derived from an EMBL/GenBank/DDBJ whole genome shotgun (WGS) entry which is preliminary data.</text>
</comment>
<sequence length="255" mass="27193">ATPILTLYANVKDSEGFRAVFRNNVPALILMGLTGVMGYHVFQNIGIQYTSATNSSIIISSNPIILAVLSILFLREKINATQALGIVIGFIGVVTIILTRGQVLSISSSGLVGDILSLGGGFSWAVYSIVGKRLSTHVNPIVLTAGSTIFGTVFLIPSMLLLETPYLPTSNVIWLAIIALSLGASCLAYVLWNQVLSEEETARVGVSLFLMPVVTTVLSVTFLSEPLTLFMLAGMGLVLLGVFITERNNYPIEVG</sequence>
<keyword evidence="2" id="KW-1003">Cell membrane</keyword>
<keyword evidence="4 6" id="KW-1133">Transmembrane helix</keyword>
<feature type="transmembrane region" description="Helical" evidence="6">
    <location>
        <begin position="172"/>
        <end position="192"/>
    </location>
</feature>
<dbReference type="Gene3D" id="1.10.3730.20">
    <property type="match status" value="1"/>
</dbReference>